<proteinExistence type="predicted"/>
<dbReference type="AlphaFoldDB" id="A0A9W6UM35"/>
<comment type="caution">
    <text evidence="2">The sequence shown here is derived from an EMBL/GenBank/DDBJ whole genome shotgun (WGS) entry which is preliminary data.</text>
</comment>
<organism evidence="2 3">
    <name type="scientific">Kitasatospora phosalacinea</name>
    <dbReference type="NCBI Taxonomy" id="2065"/>
    <lineage>
        <taxon>Bacteria</taxon>
        <taxon>Bacillati</taxon>
        <taxon>Actinomycetota</taxon>
        <taxon>Actinomycetes</taxon>
        <taxon>Kitasatosporales</taxon>
        <taxon>Streptomycetaceae</taxon>
        <taxon>Kitasatospora</taxon>
    </lineage>
</organism>
<keyword evidence="1" id="KW-0732">Signal</keyword>
<protein>
    <submittedName>
        <fullName evidence="2">Uncharacterized protein</fullName>
    </submittedName>
</protein>
<evidence type="ECO:0000313" key="2">
    <source>
        <dbReference type="EMBL" id="GLW52125.1"/>
    </source>
</evidence>
<evidence type="ECO:0000256" key="1">
    <source>
        <dbReference type="SAM" id="SignalP"/>
    </source>
</evidence>
<feature type="signal peptide" evidence="1">
    <location>
        <begin position="1"/>
        <end position="29"/>
    </location>
</feature>
<feature type="chain" id="PRO_5040889445" evidence="1">
    <location>
        <begin position="30"/>
        <end position="69"/>
    </location>
</feature>
<dbReference type="EMBL" id="BSRX01000001">
    <property type="protein sequence ID" value="GLW52125.1"/>
    <property type="molecule type" value="Genomic_DNA"/>
</dbReference>
<evidence type="ECO:0000313" key="3">
    <source>
        <dbReference type="Proteomes" id="UP001165143"/>
    </source>
</evidence>
<accession>A0A9W6UM35</accession>
<reference evidence="2" key="1">
    <citation type="submission" date="2023-02" db="EMBL/GenBank/DDBJ databases">
        <title>Kitasatospora phosalacinea NBRC 14362.</title>
        <authorList>
            <person name="Ichikawa N."/>
            <person name="Sato H."/>
            <person name="Tonouchi N."/>
        </authorList>
    </citation>
    <scope>NUCLEOTIDE SEQUENCE</scope>
    <source>
        <strain evidence="2">NBRC 14362</strain>
    </source>
</reference>
<sequence length="69" mass="6893">MARSPAPAPRAAGARRTVGALAAAALASAALPTAQLVLDPRLDPAPWIWQCGPGTPSSAPTCSRTPTGF</sequence>
<dbReference type="Proteomes" id="UP001165143">
    <property type="component" value="Unassembled WGS sequence"/>
</dbReference>
<name>A0A9W6UM35_9ACTN</name>
<gene>
    <name evidence="2" type="ORF">Kpho01_01360</name>
</gene>